<dbReference type="InterPro" id="IPR018271">
    <property type="entry name" value="Ribosomal_uS14_CS"/>
</dbReference>
<dbReference type="InterPro" id="IPR039877">
    <property type="entry name" value="TMEM131-like"/>
</dbReference>
<evidence type="ECO:0000256" key="6">
    <source>
        <dbReference type="SAM" id="MobiDB-lite"/>
    </source>
</evidence>
<dbReference type="Pfam" id="PF00253">
    <property type="entry name" value="Ribosomal_S14"/>
    <property type="match status" value="1"/>
</dbReference>
<dbReference type="VEuPathDB" id="FungiDB:PC110_g2450"/>
<dbReference type="PANTHER" id="PTHR22050">
    <property type="entry name" value="RW1 PROTEIN HOMOLOG"/>
    <property type="match status" value="1"/>
</dbReference>
<dbReference type="GO" id="GO:0016020">
    <property type="term" value="C:membrane"/>
    <property type="evidence" value="ECO:0007669"/>
    <property type="project" value="TreeGrafter"/>
</dbReference>
<evidence type="ECO:0000256" key="3">
    <source>
        <dbReference type="ARBA" id="ARBA00022833"/>
    </source>
</evidence>
<proteinExistence type="inferred from homology"/>
<dbReference type="InterPro" id="IPR039744">
    <property type="entry name" value="RIbosomal_uS14_euk_arc"/>
</dbReference>
<evidence type="ECO:0000313" key="9">
    <source>
        <dbReference type="Proteomes" id="UP000688947"/>
    </source>
</evidence>
<dbReference type="VEuPathDB" id="FungiDB:PC110_g2449"/>
<comment type="cofactor">
    <cofactor evidence="1">
        <name>Zn(2+)</name>
        <dbReference type="ChEBI" id="CHEBI:29105"/>
    </cofactor>
</comment>
<protein>
    <recommendedName>
        <fullName evidence="10">40S ribosomal protein S29</fullName>
    </recommendedName>
</protein>
<dbReference type="GO" id="GO:1990904">
    <property type="term" value="C:ribonucleoprotein complex"/>
    <property type="evidence" value="ECO:0007669"/>
    <property type="project" value="UniProtKB-KW"/>
</dbReference>
<keyword evidence="3" id="KW-0862">Zinc</keyword>
<feature type="compositionally biased region" description="Low complexity" evidence="6">
    <location>
        <begin position="1619"/>
        <end position="1628"/>
    </location>
</feature>
<dbReference type="GO" id="GO:0006412">
    <property type="term" value="P:translation"/>
    <property type="evidence" value="ECO:0007669"/>
    <property type="project" value="InterPro"/>
</dbReference>
<feature type="compositionally biased region" description="Low complexity" evidence="6">
    <location>
        <begin position="1724"/>
        <end position="1733"/>
    </location>
</feature>
<evidence type="ECO:0000256" key="1">
    <source>
        <dbReference type="ARBA" id="ARBA00001947"/>
    </source>
</evidence>
<dbReference type="OrthoDB" id="168404at2759"/>
<evidence type="ECO:0008006" key="10">
    <source>
        <dbReference type="Google" id="ProtNLM"/>
    </source>
</evidence>
<accession>A0A8T1URJ0</accession>
<dbReference type="GO" id="GO:0003735">
    <property type="term" value="F:structural constituent of ribosome"/>
    <property type="evidence" value="ECO:0007669"/>
    <property type="project" value="InterPro"/>
</dbReference>
<dbReference type="Proteomes" id="UP000688947">
    <property type="component" value="Unassembled WGS sequence"/>
</dbReference>
<dbReference type="GO" id="GO:0005840">
    <property type="term" value="C:ribosome"/>
    <property type="evidence" value="ECO:0007669"/>
    <property type="project" value="UniProtKB-KW"/>
</dbReference>
<evidence type="ECO:0000256" key="4">
    <source>
        <dbReference type="ARBA" id="ARBA00022980"/>
    </source>
</evidence>
<evidence type="ECO:0000256" key="7">
    <source>
        <dbReference type="SAM" id="Phobius"/>
    </source>
</evidence>
<keyword evidence="7" id="KW-1133">Transmembrane helix</keyword>
<feature type="transmembrane region" description="Helical" evidence="7">
    <location>
        <begin position="1402"/>
        <end position="1425"/>
    </location>
</feature>
<keyword evidence="5" id="KW-0687">Ribonucleoprotein</keyword>
<evidence type="ECO:0000256" key="2">
    <source>
        <dbReference type="ARBA" id="ARBA00009083"/>
    </source>
</evidence>
<feature type="compositionally biased region" description="Low complexity" evidence="6">
    <location>
        <begin position="1774"/>
        <end position="1788"/>
    </location>
</feature>
<gene>
    <name evidence="8" type="ORF">JG687_00005047</name>
</gene>
<feature type="region of interest" description="Disordered" evidence="6">
    <location>
        <begin position="1771"/>
        <end position="1794"/>
    </location>
</feature>
<organism evidence="8 9">
    <name type="scientific">Phytophthora cactorum</name>
    <dbReference type="NCBI Taxonomy" id="29920"/>
    <lineage>
        <taxon>Eukaryota</taxon>
        <taxon>Sar</taxon>
        <taxon>Stramenopiles</taxon>
        <taxon>Oomycota</taxon>
        <taxon>Peronosporomycetes</taxon>
        <taxon>Peronosporales</taxon>
        <taxon>Peronosporaceae</taxon>
        <taxon>Phytophthora</taxon>
    </lineage>
</organism>
<evidence type="ECO:0000313" key="8">
    <source>
        <dbReference type="EMBL" id="KAG6966055.1"/>
    </source>
</evidence>
<keyword evidence="4" id="KW-0689">Ribosomal protein</keyword>
<sequence>MANLTYSHPRTYGKDSRHCRVCKTTRGLIRKYHLNMCRRCFRERATDIGFVKKWLMFSKTCEKAYSEKIFRGSKTRPMRTSGGAGASLRRLRDAPPGHLHPLPIWLLILLLLCSLVAAEPASQPAQQRREWSPQIPLESQVTVGADGIATSRGAGRRRSDGLSITRSIPVDTGIAPDAAVDDQAIKFTPARVDLGRVETCSPQRYYVGVENRGRVSVRLDGADFTHEGFSLANDVRGIRLDPGDRFNVQFVFLPSEEEPKGVDAHLRVLTTSGLFSLPISSSEVVTNRYGVRAIRASVPVGVRFGQSLQFINPLNYTIRITEVYALDSFVHIDLLNGSNWIGSRWPREDDDKEAQEVPGEYDPQFDYIRRADRGAWDMPAGTTSPLIKVSLQKNMPAGVYFTFIHIAADKLRLLMVPVRITVLKPGIHIEPKELDLGMLTDLHDDVHREVSFTLYNTGLNPIEILELKVLESNLIVSAELWGRSSVIPPRTQVSNALAIQIRVDKEITGNCFASLMLKTNASSSELGQRRLKLYGRVAHGNVAFQLNETRFGVIFPLENVLREENDGEDCNNTANENGDELEMSATKLVSIIGENSSRGIMAGTTALRKLQLWNQFDCPVELQRVWVDSALSDQDGVSVYRFKQGVVPAGFAWPKISLQITPPLERKLKFLAPRTFSLMVETNVSRHRIQISVYYGFLNVNSTRGLQNYSVSGYFSDSHILEPNSSQSCLVVPKGGLVTGASPRIDGGQATTNTQAVRICQSLLFDLEKVASHRSRTEVVKMVNENPVPVTLKITNVSQGDIVGISIKADVTVAHPDAFPDASISNYWSNVAGNDSTGNSTKKYVRVGDSFVLQPGYQVEFSVNVMAQDILGELTVPVITVETPIEIFHLYVRLRSVQGTIEPVTPAIVLPSMFPGRTQVIHIHYRNTFEHAVTPLMATISSSNLKILSMRDAIAPKRVESVLDVLFSPAESSKCSDAVFLVDCLIPLPDTVHEQACEQLSDYGEFVDKRDLEALRRRDAFWGKMQESDHQSTVEAQVHLQTDIMEDVAEVTIKALLERPVVTASLHLSNNASRMIERTEFELTELLDRSYVFINVRNPSNISIQMELTIAETDQTLFYSCSEELNEDERSDHNRNGDTEDNSEGISALCLAEWKAATADAVALQRDRHVDIYVPPFYVQRRIIQVSAGEEAQLGPIYYLPSKVQEVATTVFVRNDLSHIEPVQLLARSGKGTLDLLVDTPADSSKPRFDEENIAEDCALFGCNGILHFSLTHDDALTDYTQDAGFLLSNTGPFGLVVRTMNVEPPSWTSDAASRMSDFLVTLEEFPGQNDKNGKVVLSPGTTARFRVSFRASCFAARVASWLIIDTSDTIKRIQLQGTITTDAAFSCLRSRMAPPLRNACLYAWIIAAMVTVITMLYTVLLLVYDAWTHEAVPHVQLFNLAAKTDSTSTEMATNEDITFSNMEGEGKLPPLKLVSFNRLLEDMEQTAFTPSARVVTPAVSHLLEQRRKGLHSSVRTGNVHVNEGKNATVPLAANAKPCENEAISLSLEAERISPSNMASTITEPSFSLRDVQEEAENESGASNLSASAPQNVFSVIKLLEDINDRKRSELSSDERSSESPASSSHSSIVQPDAEESSRDAHFPQLSFGSLDDQRKLGTGSALHAAIDTNSTKTAEEAFEAFKSLSTRWRSEDWQNNLNEPPSPSLSGNFSDWNGTLSLNTLGNGLLGSTDTGNQRDETVRSGNRSESSSFIGAAPRLYLNEFAAFDAPGARLSTGTTPKSTSKKAPPGFTPADAKPLEARAAFERLRSRTTPSVPTVSSSNDGFGGNSVFASKLPLFGPALPPTNDDRVMLGSVGRIGSGRLKGLHGLDAPTK</sequence>
<dbReference type="InterPro" id="IPR001209">
    <property type="entry name" value="Ribosomal_uS14"/>
</dbReference>
<dbReference type="NCBIfam" id="NF004424">
    <property type="entry name" value="PRK05766.1"/>
    <property type="match status" value="1"/>
</dbReference>
<feature type="region of interest" description="Disordered" evidence="6">
    <location>
        <begin position="1724"/>
        <end position="1749"/>
    </location>
</feature>
<feature type="compositionally biased region" description="Basic and acidic residues" evidence="6">
    <location>
        <begin position="1607"/>
        <end position="1618"/>
    </location>
</feature>
<evidence type="ECO:0000256" key="5">
    <source>
        <dbReference type="ARBA" id="ARBA00023274"/>
    </source>
</evidence>
<dbReference type="PANTHER" id="PTHR22050:SF0">
    <property type="entry name" value="TRANSMEMBRANE PROTEIN 131 HOMOLOG"/>
    <property type="match status" value="1"/>
</dbReference>
<comment type="caution">
    <text evidence="8">The sequence shown here is derived from an EMBL/GenBank/DDBJ whole genome shotgun (WGS) entry which is preliminary data.</text>
</comment>
<dbReference type="EMBL" id="JAENGZ010000185">
    <property type="protein sequence ID" value="KAG6966055.1"/>
    <property type="molecule type" value="Genomic_DNA"/>
</dbReference>
<keyword evidence="7" id="KW-0472">Membrane</keyword>
<feature type="region of interest" description="Disordered" evidence="6">
    <location>
        <begin position="1607"/>
        <end position="1646"/>
    </location>
</feature>
<reference evidence="8" key="1">
    <citation type="submission" date="2021-01" db="EMBL/GenBank/DDBJ databases">
        <title>Phytophthora aleatoria, a newly-described species from Pinus radiata is distinct from Phytophthora cactorum isolates based on comparative genomics.</title>
        <authorList>
            <person name="Mcdougal R."/>
            <person name="Panda P."/>
            <person name="Williams N."/>
            <person name="Studholme D.J."/>
        </authorList>
    </citation>
    <scope>NUCLEOTIDE SEQUENCE</scope>
    <source>
        <strain evidence="8">NZFS 3830</strain>
    </source>
</reference>
<dbReference type="GO" id="GO:0008270">
    <property type="term" value="F:zinc ion binding"/>
    <property type="evidence" value="ECO:0007669"/>
    <property type="project" value="InterPro"/>
</dbReference>
<name>A0A8T1URJ0_9STRA</name>
<comment type="similarity">
    <text evidence="2">Belongs to the universal ribosomal protein uS14 family.</text>
</comment>
<dbReference type="PROSITE" id="PS00527">
    <property type="entry name" value="RIBOSOMAL_S14"/>
    <property type="match status" value="1"/>
</dbReference>
<dbReference type="FunFam" id="4.10.830.10:FF:000002">
    <property type="entry name" value="40S ribosomal protein S29"/>
    <property type="match status" value="1"/>
</dbReference>
<keyword evidence="7" id="KW-0812">Transmembrane</keyword>